<proteinExistence type="predicted"/>
<dbReference type="AlphaFoldDB" id="A0AAJ6V2L5"/>
<dbReference type="GeneID" id="105136198"/>
<evidence type="ECO:0000313" key="3">
    <source>
        <dbReference type="RefSeq" id="XP_011039736.1"/>
    </source>
</evidence>
<keyword evidence="2" id="KW-1185">Reference proteome</keyword>
<sequence>MVMKEKYKVNGENLTPYEVAKKQSKMVGAEFSGEPIPKGKDKNVDPKSDSNAEKPQTKDKPDHGVGNQDGPDDRKGGKGKLDYYGVMMTLSILHFWAGPKRSKVEYFRIKSRPPPKAEIKDMVNSLLVVAVLIEV</sequence>
<organism evidence="2 3">
    <name type="scientific">Populus euphratica</name>
    <name type="common">Euphrates poplar</name>
    <dbReference type="NCBI Taxonomy" id="75702"/>
    <lineage>
        <taxon>Eukaryota</taxon>
        <taxon>Viridiplantae</taxon>
        <taxon>Streptophyta</taxon>
        <taxon>Embryophyta</taxon>
        <taxon>Tracheophyta</taxon>
        <taxon>Spermatophyta</taxon>
        <taxon>Magnoliopsida</taxon>
        <taxon>eudicotyledons</taxon>
        <taxon>Gunneridae</taxon>
        <taxon>Pentapetalae</taxon>
        <taxon>rosids</taxon>
        <taxon>fabids</taxon>
        <taxon>Malpighiales</taxon>
        <taxon>Salicaceae</taxon>
        <taxon>Saliceae</taxon>
        <taxon>Populus</taxon>
    </lineage>
</organism>
<gene>
    <name evidence="3" type="primary">LOC105136198</name>
</gene>
<dbReference type="RefSeq" id="XP_011039736.1">
    <property type="nucleotide sequence ID" value="XM_011041434.1"/>
</dbReference>
<feature type="region of interest" description="Disordered" evidence="1">
    <location>
        <begin position="1"/>
        <end position="78"/>
    </location>
</feature>
<reference evidence="3" key="1">
    <citation type="submission" date="2025-08" db="UniProtKB">
        <authorList>
            <consortium name="RefSeq"/>
        </authorList>
    </citation>
    <scope>IDENTIFICATION</scope>
</reference>
<feature type="compositionally biased region" description="Basic and acidic residues" evidence="1">
    <location>
        <begin position="37"/>
        <end position="63"/>
    </location>
</feature>
<dbReference type="KEGG" id="peu:105136198"/>
<protein>
    <submittedName>
        <fullName evidence="3">Uncharacterized protein LOC105136198</fullName>
    </submittedName>
</protein>
<name>A0AAJ6V2L5_POPEU</name>
<evidence type="ECO:0000313" key="2">
    <source>
        <dbReference type="Proteomes" id="UP000694918"/>
    </source>
</evidence>
<evidence type="ECO:0000256" key="1">
    <source>
        <dbReference type="SAM" id="MobiDB-lite"/>
    </source>
</evidence>
<dbReference type="Proteomes" id="UP000694918">
    <property type="component" value="Unplaced"/>
</dbReference>
<accession>A0AAJ6V2L5</accession>